<protein>
    <submittedName>
        <fullName evidence="2">Uncharacterized protein</fullName>
    </submittedName>
</protein>
<keyword evidence="1" id="KW-1185">Reference proteome</keyword>
<reference evidence="1" key="1">
    <citation type="submission" date="2014-07" db="EMBL/GenBank/DDBJ databases">
        <authorList>
            <person name="Martin A.A"/>
            <person name="De Silva N."/>
        </authorList>
    </citation>
    <scope>NUCLEOTIDE SEQUENCE</scope>
</reference>
<evidence type="ECO:0000313" key="1">
    <source>
        <dbReference type="Proteomes" id="UP000035680"/>
    </source>
</evidence>
<dbReference type="WBParaSite" id="SVE_0678200.1">
    <property type="protein sequence ID" value="SVE_0678200.1"/>
    <property type="gene ID" value="SVE_0678200"/>
</dbReference>
<sequence>MSKTWKKVEKFQASSGISIDKNLKRLKKAFKFNRINDDETKIRNLIMKCSDETLNFIKKLSDDKKAQFATLKKELLDKFSRKMQIETRRQLLKSYHVRNNPNTFKKECQEYSKLLIKLIICLKMIK</sequence>
<reference evidence="2" key="2">
    <citation type="submission" date="2015-08" db="UniProtKB">
        <authorList>
            <consortium name="WormBaseParasite"/>
        </authorList>
    </citation>
    <scope>IDENTIFICATION</scope>
</reference>
<accession>A0A0K0FD64</accession>
<proteinExistence type="predicted"/>
<dbReference type="Proteomes" id="UP000035680">
    <property type="component" value="Unassembled WGS sequence"/>
</dbReference>
<organism evidence="1 2">
    <name type="scientific">Strongyloides venezuelensis</name>
    <name type="common">Threadworm</name>
    <dbReference type="NCBI Taxonomy" id="75913"/>
    <lineage>
        <taxon>Eukaryota</taxon>
        <taxon>Metazoa</taxon>
        <taxon>Ecdysozoa</taxon>
        <taxon>Nematoda</taxon>
        <taxon>Chromadorea</taxon>
        <taxon>Rhabditida</taxon>
        <taxon>Tylenchina</taxon>
        <taxon>Panagrolaimomorpha</taxon>
        <taxon>Strongyloidoidea</taxon>
        <taxon>Strongyloididae</taxon>
        <taxon>Strongyloides</taxon>
    </lineage>
</organism>
<dbReference type="AlphaFoldDB" id="A0A0K0FD64"/>
<name>A0A0K0FD64_STRVS</name>
<evidence type="ECO:0000313" key="2">
    <source>
        <dbReference type="WBParaSite" id="SVE_0678200.1"/>
    </source>
</evidence>